<accession>H0HXA5</accession>
<evidence type="ECO:0000313" key="2">
    <source>
        <dbReference type="Proteomes" id="UP000003250"/>
    </source>
</evidence>
<proteinExistence type="predicted"/>
<name>H0HXA5_9HYPH</name>
<reference evidence="1 2" key="1">
    <citation type="journal article" date="2012" name="J. Bacteriol.">
        <title>Draft Genome Sequence of Mesorhizobium alhagi CCNWXJ12-2T, a Novel Salt-Resistant Species Isolated from the Desert of Northwestern China.</title>
        <authorList>
            <person name="Zhou M."/>
            <person name="Chen W."/>
            <person name="Chen H."/>
            <person name="Wei G."/>
        </authorList>
    </citation>
    <scope>NUCLEOTIDE SEQUENCE [LARGE SCALE GENOMIC DNA]</scope>
    <source>
        <strain evidence="1 2">CCNWXJ12-2</strain>
    </source>
</reference>
<protein>
    <submittedName>
        <fullName evidence="1">Uncharacterized protein</fullName>
    </submittedName>
</protein>
<dbReference type="OrthoDB" id="7582495at2"/>
<dbReference type="AlphaFoldDB" id="H0HXA5"/>
<keyword evidence="2" id="KW-1185">Reference proteome</keyword>
<organism evidence="1 2">
    <name type="scientific">Mesorhizobium alhagi CCNWXJ12-2</name>
    <dbReference type="NCBI Taxonomy" id="1107882"/>
    <lineage>
        <taxon>Bacteria</taxon>
        <taxon>Pseudomonadati</taxon>
        <taxon>Pseudomonadota</taxon>
        <taxon>Alphaproteobacteria</taxon>
        <taxon>Hyphomicrobiales</taxon>
        <taxon>Phyllobacteriaceae</taxon>
        <taxon>Allomesorhizobium</taxon>
    </lineage>
</organism>
<sequence length="99" mass="10957">MRRNAIQIIWGVPIELFFAEASDAEASHEQWSIVCRELQDGGTLAISNGHAIKRLVKFRVQFEQSSCHGPIITAKRAKIGLWNPTLIGDAPGRRGHSGH</sequence>
<dbReference type="PATRIC" id="fig|1107882.3.peg.4677"/>
<gene>
    <name evidence="1" type="ORF">MAXJ12_24122</name>
</gene>
<dbReference type="RefSeq" id="WP_008838412.1">
    <property type="nucleotide sequence ID" value="NZ_AHAM01000204.1"/>
</dbReference>
<dbReference type="Proteomes" id="UP000003250">
    <property type="component" value="Unassembled WGS sequence"/>
</dbReference>
<evidence type="ECO:0000313" key="1">
    <source>
        <dbReference type="EMBL" id="EHK54702.1"/>
    </source>
</evidence>
<dbReference type="EMBL" id="AHAM01000204">
    <property type="protein sequence ID" value="EHK54702.1"/>
    <property type="molecule type" value="Genomic_DNA"/>
</dbReference>